<dbReference type="Gene3D" id="3.30.420.10">
    <property type="entry name" value="Ribonuclease H-like superfamily/Ribonuclease H"/>
    <property type="match status" value="1"/>
</dbReference>
<dbReference type="SUPFAM" id="SSF50610">
    <property type="entry name" value="mu transposase, C-terminal domain"/>
    <property type="match status" value="1"/>
</dbReference>
<dbReference type="Pfam" id="PF02316">
    <property type="entry name" value="HTH_Tnp_Mu_1"/>
    <property type="match status" value="1"/>
</dbReference>
<feature type="domain" description="Integrase catalytic" evidence="1">
    <location>
        <begin position="324"/>
        <end position="538"/>
    </location>
</feature>
<comment type="caution">
    <text evidence="3">The sequence shown here is derived from an EMBL/GenBank/DDBJ whole genome shotgun (WGS) entry which is preliminary data.</text>
</comment>
<dbReference type="PROSITE" id="PS51702">
    <property type="entry name" value="HTH_MU"/>
    <property type="match status" value="1"/>
</dbReference>
<evidence type="ECO:0000313" key="3">
    <source>
        <dbReference type="EMBL" id="TCM84813.1"/>
    </source>
</evidence>
<protein>
    <submittedName>
        <fullName evidence="3">Putative transposase</fullName>
    </submittedName>
</protein>
<dbReference type="OrthoDB" id="7319221at2"/>
<name>A0A4R1YVN4_9RHOB</name>
<dbReference type="InterPro" id="IPR009061">
    <property type="entry name" value="DNA-bd_dom_put_sf"/>
</dbReference>
<dbReference type="GO" id="GO:0015074">
    <property type="term" value="P:DNA integration"/>
    <property type="evidence" value="ECO:0007669"/>
    <property type="project" value="InterPro"/>
</dbReference>
<proteinExistence type="predicted"/>
<evidence type="ECO:0000259" key="1">
    <source>
        <dbReference type="PROSITE" id="PS50994"/>
    </source>
</evidence>
<dbReference type="InterPro" id="IPR001584">
    <property type="entry name" value="Integrase_cat-core"/>
</dbReference>
<organism evidence="3 4">
    <name type="scientific">Rhodovulum steppense</name>
    <dbReference type="NCBI Taxonomy" id="540251"/>
    <lineage>
        <taxon>Bacteria</taxon>
        <taxon>Pseudomonadati</taxon>
        <taxon>Pseudomonadota</taxon>
        <taxon>Alphaproteobacteria</taxon>
        <taxon>Rhodobacterales</taxon>
        <taxon>Paracoccaceae</taxon>
        <taxon>Rhodovulum</taxon>
    </lineage>
</organism>
<sequence length="760" mass="83791">MSGRDLVLTGAGEVKVWFTARELADLAKARGLTSFPTSERGFQKLAEREGWNDMPATVARKRPGRAGGGGMEYHFSLLPERMQVAVHHLDKRALRTAAHLQAAASERRRIAAIKAAGASAKARRVMEARAEVVMSIEGYAISMGEDRAWGIARFLEAQAAYRQRQEIERRRDRGAVLTDSDLRALAEPLVLTAAGGFDLRPEVVEAANNRPRGRGPIARRTIYTWFKAWDEGGAPALAPAPTRASAALPPGWDGFMRIYAMPAKPSATEALAAYMGTVTDPAMGLTIDQVRGALKKLSSLEKSVGREGLLTLKSRMAYVQRTTEGMWPTTVYTADGKTFDAEVADPVSGRPMKPEITSILDVATRKCVGFAVSRKENVIAVTEALRNACLDHGIPAIFYTDRGPGYKNKTFDADCGGLMARLGITKMHALPYNSQAKGLIERFNGTVWNPLAKRLPTYIGADMDKEAAKAVHKRTRREIAEVGRSRVLMDWDAFLAMCRQAVEEYNARPHSALPVFEDPEAGMRRRTMSPNEAWAAHAAAGWQPVTVAEDERDDLFRPYEERITRRALVEWNTNTYFHQDLERYHGEKVLVGYDFHQADRVWVREFDAETGLPGPLICVATFGGNKERYVPLTAQRAAEETRVKAQLRRIGKKTAAIEEQLNAPFTMDEVIRPVAEIDPVVQPSALRVVDDAPPPAAAAGARYTNPDAELACQCIADPSQLTPGRARLLRELMGRHSGREVLRLAGVDLDTLDDLLRSAA</sequence>
<dbReference type="InterPro" id="IPR036397">
    <property type="entry name" value="RNaseH_sf"/>
</dbReference>
<dbReference type="AlphaFoldDB" id="A0A4R1YVN4"/>
<dbReference type="Pfam" id="PF09299">
    <property type="entry name" value="Mu-transpos_C"/>
    <property type="match status" value="1"/>
</dbReference>
<keyword evidence="4" id="KW-1185">Reference proteome</keyword>
<dbReference type="GO" id="GO:0003677">
    <property type="term" value="F:DNA binding"/>
    <property type="evidence" value="ECO:0007669"/>
    <property type="project" value="InterPro"/>
</dbReference>
<reference evidence="3 4" key="1">
    <citation type="submission" date="2019-03" db="EMBL/GenBank/DDBJ databases">
        <title>Genomic Encyclopedia of Type Strains, Phase IV (KMG-IV): sequencing the most valuable type-strain genomes for metagenomic binning, comparative biology and taxonomic classification.</title>
        <authorList>
            <person name="Goeker M."/>
        </authorList>
    </citation>
    <scope>NUCLEOTIDE SEQUENCE [LARGE SCALE GENOMIC DNA]</scope>
    <source>
        <strain evidence="3 4">DSM 21153</strain>
    </source>
</reference>
<dbReference type="InterPro" id="IPR012337">
    <property type="entry name" value="RNaseH-like_sf"/>
</dbReference>
<dbReference type="Gene3D" id="1.10.10.10">
    <property type="entry name" value="Winged helix-like DNA-binding domain superfamily/Winged helix DNA-binding domain"/>
    <property type="match status" value="1"/>
</dbReference>
<feature type="domain" description="HTH Mu-type" evidence="2">
    <location>
        <begin position="20"/>
        <end position="94"/>
    </location>
</feature>
<evidence type="ECO:0000313" key="4">
    <source>
        <dbReference type="Proteomes" id="UP000295277"/>
    </source>
</evidence>
<dbReference type="InterPro" id="IPR009004">
    <property type="entry name" value="Transposase_Mu_C"/>
</dbReference>
<dbReference type="InterPro" id="IPR036388">
    <property type="entry name" value="WH-like_DNA-bd_sf"/>
</dbReference>
<evidence type="ECO:0000259" key="2">
    <source>
        <dbReference type="PROSITE" id="PS51702"/>
    </source>
</evidence>
<dbReference type="SUPFAM" id="SSF46955">
    <property type="entry name" value="Putative DNA-binding domain"/>
    <property type="match status" value="1"/>
</dbReference>
<dbReference type="RefSeq" id="WP_132694677.1">
    <property type="nucleotide sequence ID" value="NZ_SLVM01000010.1"/>
</dbReference>
<dbReference type="Proteomes" id="UP000295277">
    <property type="component" value="Unassembled WGS sequence"/>
</dbReference>
<dbReference type="PROSITE" id="PS50994">
    <property type="entry name" value="INTEGRASE"/>
    <property type="match status" value="1"/>
</dbReference>
<accession>A0A4R1YVN4</accession>
<gene>
    <name evidence="3" type="ORF">EV216_110131</name>
</gene>
<dbReference type="InterPro" id="IPR015378">
    <property type="entry name" value="Transposase-like_Mu_C"/>
</dbReference>
<dbReference type="SUPFAM" id="SSF53098">
    <property type="entry name" value="Ribonuclease H-like"/>
    <property type="match status" value="1"/>
</dbReference>
<dbReference type="EMBL" id="SLVM01000010">
    <property type="protein sequence ID" value="TCM84813.1"/>
    <property type="molecule type" value="Genomic_DNA"/>
</dbReference>
<dbReference type="InterPro" id="IPR003314">
    <property type="entry name" value="Mu-type_HTH"/>
</dbReference>